<dbReference type="InterPro" id="IPR023614">
    <property type="entry name" value="Porin_dom_sf"/>
</dbReference>
<keyword evidence="1" id="KW-0732">Signal</keyword>
<evidence type="ECO:0000313" key="2">
    <source>
        <dbReference type="EMBL" id="SDJ77215.1"/>
    </source>
</evidence>
<keyword evidence="3" id="KW-1185">Reference proteome</keyword>
<dbReference type="OrthoDB" id="625456at2"/>
<evidence type="ECO:0000256" key="1">
    <source>
        <dbReference type="SAM" id="SignalP"/>
    </source>
</evidence>
<name>A0A1G8WHP9_9GAMM</name>
<dbReference type="RefSeq" id="WP_090366550.1">
    <property type="nucleotide sequence ID" value="NZ_FNEM01000013.1"/>
</dbReference>
<sequence length="373" mass="41135">MKQFFMTRVSCACALALAASLTPAQADEGIKLGGIARANYKYIDYSAASKDKSGDFAFEMFSLKASGEINGIGLMVDYRFYDGYDTARYAYATYQLNDSWTLNGGLAKVPFGNPGYISNSFWFGVPYYLGFEDDYDMGITGSYVTGDLTLDLGFFKNAEYSATNNERYSVDLFRGEVNGNKYSVEETNQLNLRAAYHLSSGDLKAVLGASVEVGQVYDADSGDTGNRHAYALHADLSLNRWSLMLQYMGYQFDTLSAELPDTMAVAASGWQYEVAAEAQILSANLAYTIPFDWGSIKLYNDYGLLISDTDNAAFEDSIQNVTGMAISAGPTYTYVDFITGKNMVYSGTNNHVGLEQSDSGWDQRININFGYYF</sequence>
<protein>
    <recommendedName>
        <fullName evidence="4">Phosphate-selective porin O and P</fullName>
    </recommendedName>
</protein>
<dbReference type="SUPFAM" id="SSF56935">
    <property type="entry name" value="Porins"/>
    <property type="match status" value="1"/>
</dbReference>
<reference evidence="3" key="1">
    <citation type="submission" date="2016-10" db="EMBL/GenBank/DDBJ databases">
        <authorList>
            <person name="Varghese N."/>
            <person name="Submissions S."/>
        </authorList>
    </citation>
    <scope>NUCLEOTIDE SEQUENCE [LARGE SCALE GENOMIC DNA]</scope>
    <source>
        <strain evidence="3">DSM 23317</strain>
    </source>
</reference>
<feature type="chain" id="PRO_5011546397" description="Phosphate-selective porin O and P" evidence="1">
    <location>
        <begin position="27"/>
        <end position="373"/>
    </location>
</feature>
<gene>
    <name evidence="2" type="ORF">SAMN04488540_11355</name>
</gene>
<dbReference type="Proteomes" id="UP000199527">
    <property type="component" value="Unassembled WGS sequence"/>
</dbReference>
<feature type="signal peptide" evidence="1">
    <location>
        <begin position="1"/>
        <end position="26"/>
    </location>
</feature>
<evidence type="ECO:0000313" key="3">
    <source>
        <dbReference type="Proteomes" id="UP000199527"/>
    </source>
</evidence>
<evidence type="ECO:0008006" key="4">
    <source>
        <dbReference type="Google" id="ProtNLM"/>
    </source>
</evidence>
<proteinExistence type="predicted"/>
<dbReference type="AlphaFoldDB" id="A0A1G8WHP9"/>
<dbReference type="Gene3D" id="2.40.160.10">
    <property type="entry name" value="Porin"/>
    <property type="match status" value="1"/>
</dbReference>
<accession>A0A1G8WHP9</accession>
<dbReference type="EMBL" id="FNEM01000013">
    <property type="protein sequence ID" value="SDJ77215.1"/>
    <property type="molecule type" value="Genomic_DNA"/>
</dbReference>
<organism evidence="2 3">
    <name type="scientific">Ferrimonas sediminum</name>
    <dbReference type="NCBI Taxonomy" id="718193"/>
    <lineage>
        <taxon>Bacteria</taxon>
        <taxon>Pseudomonadati</taxon>
        <taxon>Pseudomonadota</taxon>
        <taxon>Gammaproteobacteria</taxon>
        <taxon>Alteromonadales</taxon>
        <taxon>Ferrimonadaceae</taxon>
        <taxon>Ferrimonas</taxon>
    </lineage>
</organism>